<evidence type="ECO:0000313" key="3">
    <source>
        <dbReference type="EMBL" id="KKU67689.1"/>
    </source>
</evidence>
<sequence length="235" mass="26761">MINRQLKQTDDRVNVLGVGVSSTELAEVLTKIDSFLTKKGKMKLIVTVNPEFVMLAQDDPEFKKILNGADLAIADGVGLKLAGVKNIVPGRRVVAEIVKKYRVFYLGSRVAAEVVEKYGGAYDNGEVNIKNPVRNDEIIAKINRFKPDILLVAYGAPWQEKWLWANRHKLKAKVGMGVGGTFDYLTGHVLLPPEWVNKMGLEWLWRLVHEPWRWRRQLRLLRFVLLLGKDFTLDK</sequence>
<dbReference type="InterPro" id="IPR004629">
    <property type="entry name" value="WecG_TagA_CpsF"/>
</dbReference>
<dbReference type="CDD" id="cd06533">
    <property type="entry name" value="Glyco_transf_WecG_TagA"/>
    <property type="match status" value="1"/>
</dbReference>
<name>A0A0G1SDZ3_9BACT</name>
<dbReference type="PANTHER" id="PTHR34136">
    <property type="match status" value="1"/>
</dbReference>
<keyword evidence="2 3" id="KW-0808">Transferase</keyword>
<dbReference type="NCBIfam" id="TIGR00696">
    <property type="entry name" value="wecG_tagA_cpsF"/>
    <property type="match status" value="1"/>
</dbReference>
<dbReference type="PANTHER" id="PTHR34136:SF1">
    <property type="entry name" value="UDP-N-ACETYL-D-MANNOSAMINURONIC ACID TRANSFERASE"/>
    <property type="match status" value="1"/>
</dbReference>
<protein>
    <submittedName>
        <fullName evidence="3">Glycosyl transferase, WecB/TagA/CpsF family</fullName>
    </submittedName>
</protein>
<keyword evidence="1" id="KW-0328">Glycosyltransferase</keyword>
<evidence type="ECO:0000256" key="1">
    <source>
        <dbReference type="ARBA" id="ARBA00022676"/>
    </source>
</evidence>
<proteinExistence type="predicted"/>
<organism evidence="3 4">
    <name type="scientific">Candidatus Amesbacteria bacterium GW2011_GWA1_47_20</name>
    <dbReference type="NCBI Taxonomy" id="1618354"/>
    <lineage>
        <taxon>Bacteria</taxon>
        <taxon>Candidatus Amesiibacteriota</taxon>
    </lineage>
</organism>
<evidence type="ECO:0000313" key="4">
    <source>
        <dbReference type="Proteomes" id="UP000034565"/>
    </source>
</evidence>
<accession>A0A0G1SDZ3</accession>
<evidence type="ECO:0000256" key="2">
    <source>
        <dbReference type="ARBA" id="ARBA00022679"/>
    </source>
</evidence>
<dbReference type="Pfam" id="PF03808">
    <property type="entry name" value="Glyco_tran_WecG"/>
    <property type="match status" value="1"/>
</dbReference>
<gene>
    <name evidence="3" type="ORF">UX92_C0029G0001</name>
</gene>
<dbReference type="GO" id="GO:0016758">
    <property type="term" value="F:hexosyltransferase activity"/>
    <property type="evidence" value="ECO:0007669"/>
    <property type="project" value="TreeGrafter"/>
</dbReference>
<reference evidence="3 4" key="1">
    <citation type="journal article" date="2015" name="Nature">
        <title>rRNA introns, odd ribosomes, and small enigmatic genomes across a large radiation of phyla.</title>
        <authorList>
            <person name="Brown C.T."/>
            <person name="Hug L.A."/>
            <person name="Thomas B.C."/>
            <person name="Sharon I."/>
            <person name="Castelle C.J."/>
            <person name="Singh A."/>
            <person name="Wilkins M.J."/>
            <person name="Williams K.H."/>
            <person name="Banfield J.F."/>
        </authorList>
    </citation>
    <scope>NUCLEOTIDE SEQUENCE [LARGE SCALE GENOMIC DNA]</scope>
</reference>
<comment type="caution">
    <text evidence="3">The sequence shown here is derived from an EMBL/GenBank/DDBJ whole genome shotgun (WGS) entry which is preliminary data.</text>
</comment>
<dbReference type="Proteomes" id="UP000034565">
    <property type="component" value="Unassembled WGS sequence"/>
</dbReference>
<dbReference type="AlphaFoldDB" id="A0A0G1SDZ3"/>
<dbReference type="EMBL" id="LCOA01000029">
    <property type="protein sequence ID" value="KKU67689.1"/>
    <property type="molecule type" value="Genomic_DNA"/>
</dbReference>